<gene>
    <name evidence="1" type="ORF">COU08_00215</name>
</gene>
<organism evidence="1 2">
    <name type="scientific">Candidatus Harrisonbacteria bacterium CG10_big_fil_rev_8_21_14_0_10_42_17</name>
    <dbReference type="NCBI Taxonomy" id="1974584"/>
    <lineage>
        <taxon>Bacteria</taxon>
        <taxon>Candidatus Harrisoniibacteriota</taxon>
    </lineage>
</organism>
<proteinExistence type="predicted"/>
<dbReference type="InterPro" id="IPR023214">
    <property type="entry name" value="HAD_sf"/>
</dbReference>
<evidence type="ECO:0000313" key="1">
    <source>
        <dbReference type="EMBL" id="PIT92860.1"/>
    </source>
</evidence>
<dbReference type="AlphaFoldDB" id="A0A2M6WJ77"/>
<dbReference type="Gene3D" id="3.40.50.1000">
    <property type="entry name" value="HAD superfamily/HAD-like"/>
    <property type="match status" value="1"/>
</dbReference>
<reference evidence="2" key="1">
    <citation type="submission" date="2017-09" db="EMBL/GenBank/DDBJ databases">
        <title>Depth-based differentiation of microbial function through sediment-hosted aquifers and enrichment of novel symbionts in the deep terrestrial subsurface.</title>
        <authorList>
            <person name="Probst A.J."/>
            <person name="Ladd B."/>
            <person name="Jarett J.K."/>
            <person name="Geller-Mcgrath D.E."/>
            <person name="Sieber C.M.K."/>
            <person name="Emerson J.B."/>
            <person name="Anantharaman K."/>
            <person name="Thomas B.C."/>
            <person name="Malmstrom R."/>
            <person name="Stieglmeier M."/>
            <person name="Klingl A."/>
            <person name="Woyke T."/>
            <person name="Ryan C.M."/>
            <person name="Banfield J.F."/>
        </authorList>
    </citation>
    <scope>NUCLEOTIDE SEQUENCE [LARGE SCALE GENOMIC DNA]</scope>
</reference>
<evidence type="ECO:0008006" key="3">
    <source>
        <dbReference type="Google" id="ProtNLM"/>
    </source>
</evidence>
<name>A0A2M6WJ77_9BACT</name>
<dbReference type="EMBL" id="PFBA01000003">
    <property type="protein sequence ID" value="PIT92860.1"/>
    <property type="molecule type" value="Genomic_DNA"/>
</dbReference>
<protein>
    <recommendedName>
        <fullName evidence="3">HAD family hydrolase</fullName>
    </recommendedName>
</protein>
<dbReference type="Proteomes" id="UP000228635">
    <property type="component" value="Unassembled WGS sequence"/>
</dbReference>
<dbReference type="SUPFAM" id="SSF56784">
    <property type="entry name" value="HAD-like"/>
    <property type="match status" value="1"/>
</dbReference>
<comment type="caution">
    <text evidence="1">The sequence shown here is derived from an EMBL/GenBank/DDBJ whole genome shotgun (WGS) entry which is preliminary data.</text>
</comment>
<dbReference type="Pfam" id="PF13419">
    <property type="entry name" value="HAD_2"/>
    <property type="match status" value="1"/>
</dbReference>
<accession>A0A2M6WJ77</accession>
<evidence type="ECO:0000313" key="2">
    <source>
        <dbReference type="Proteomes" id="UP000228635"/>
    </source>
</evidence>
<dbReference type="InterPro" id="IPR036412">
    <property type="entry name" value="HAD-like_sf"/>
</dbReference>
<sequence length="150" mass="17314">MNNLKTIIFDYGRVLFDRENDQFFPETETVLKHLVNKYTLTIASLAKNDSPKAREQQLENAGLKKYFTIIKFTATNKDELYEKTFEELNLKPEETLIVDDRTIRGIKWGNKKGCKTIWVKCGKFENDPIDEETGTPNHIIKNIGGLTSLI</sequence>
<dbReference type="InterPro" id="IPR041492">
    <property type="entry name" value="HAD_2"/>
</dbReference>